<dbReference type="InterPro" id="IPR026564">
    <property type="entry name" value="Transcrip_reg_TACO1-like_dom3"/>
</dbReference>
<dbReference type="HAMAP" id="MF_00693">
    <property type="entry name" value="Transcrip_reg_TACO1"/>
    <property type="match status" value="1"/>
</dbReference>
<proteinExistence type="inferred from homology"/>
<comment type="caution">
    <text evidence="7">The sequence shown here is derived from an EMBL/GenBank/DDBJ whole genome shotgun (WGS) entry which is preliminary data.</text>
</comment>
<accession>A0A1G2H775</accession>
<sequence>MSGHSHWAGIKHKKAAQDAKRGKIFSKLGKLISVAAREKGGDPSMNPRLRIAIETAQKANMPKENIERAIKKGAGEDGSEKLEEVTLEAYGPDGVAILIEVITDNKNRTLGDIKGVLSKHNGKLASEGSVKWMFSQKGSITVDVANLDKESAELKAIDAGAENIEWQGDELIVYTNLENTEDAKQKLTDYGLPVQSSSVQWVPQNPIKIDERQKEKLNRFFEALDDYDDVQEIYSNIAF</sequence>
<evidence type="ECO:0000259" key="5">
    <source>
        <dbReference type="Pfam" id="PF01709"/>
    </source>
</evidence>
<dbReference type="NCBIfam" id="NF001030">
    <property type="entry name" value="PRK00110.1"/>
    <property type="match status" value="1"/>
</dbReference>
<dbReference type="FunFam" id="1.10.10.200:FF:000002">
    <property type="entry name" value="Probable transcriptional regulatory protein CLM62_37755"/>
    <property type="match status" value="1"/>
</dbReference>
<evidence type="ECO:0000313" key="8">
    <source>
        <dbReference type="Proteomes" id="UP000177932"/>
    </source>
</evidence>
<dbReference type="GO" id="GO:0003677">
    <property type="term" value="F:DNA binding"/>
    <property type="evidence" value="ECO:0007669"/>
    <property type="project" value="UniProtKB-UniRule"/>
</dbReference>
<keyword evidence="2 4" id="KW-0805">Transcription regulation</keyword>
<keyword evidence="4" id="KW-0963">Cytoplasm</keyword>
<dbReference type="InterPro" id="IPR049083">
    <property type="entry name" value="TACO1_YebC_N"/>
</dbReference>
<dbReference type="GO" id="GO:0005737">
    <property type="term" value="C:cytoplasm"/>
    <property type="evidence" value="ECO:0007669"/>
    <property type="project" value="UniProtKB-SubCell"/>
</dbReference>
<dbReference type="GO" id="GO:0006355">
    <property type="term" value="P:regulation of DNA-templated transcription"/>
    <property type="evidence" value="ECO:0007669"/>
    <property type="project" value="UniProtKB-UniRule"/>
</dbReference>
<dbReference type="InterPro" id="IPR017856">
    <property type="entry name" value="Integrase-like_N"/>
</dbReference>
<dbReference type="NCBIfam" id="NF009044">
    <property type="entry name" value="PRK12378.1"/>
    <property type="match status" value="1"/>
</dbReference>
<dbReference type="EMBL" id="MHOD01000014">
    <property type="protein sequence ID" value="OGZ58111.1"/>
    <property type="molecule type" value="Genomic_DNA"/>
</dbReference>
<gene>
    <name evidence="7" type="ORF">A2827_02700</name>
</gene>
<dbReference type="AlphaFoldDB" id="A0A1G2H775"/>
<evidence type="ECO:0000256" key="4">
    <source>
        <dbReference type="HAMAP-Rule" id="MF_00693"/>
    </source>
</evidence>
<evidence type="ECO:0000313" key="7">
    <source>
        <dbReference type="EMBL" id="OGZ58111.1"/>
    </source>
</evidence>
<dbReference type="Proteomes" id="UP000177932">
    <property type="component" value="Unassembled WGS sequence"/>
</dbReference>
<name>A0A1G2H775_9BACT</name>
<protein>
    <recommendedName>
        <fullName evidence="4">Probable transcriptional regulatory protein A2827_02700</fullName>
    </recommendedName>
</protein>
<dbReference type="Pfam" id="PF01709">
    <property type="entry name" value="Transcrip_reg"/>
    <property type="match status" value="1"/>
</dbReference>
<comment type="subcellular location">
    <subcellularLocation>
        <location evidence="4">Cytoplasm</location>
    </subcellularLocation>
</comment>
<feature type="domain" description="TACO1/YebC-like second and third" evidence="5">
    <location>
        <begin position="82"/>
        <end position="237"/>
    </location>
</feature>
<evidence type="ECO:0000259" key="6">
    <source>
        <dbReference type="Pfam" id="PF20772"/>
    </source>
</evidence>
<evidence type="ECO:0000256" key="3">
    <source>
        <dbReference type="ARBA" id="ARBA00023163"/>
    </source>
</evidence>
<dbReference type="InterPro" id="IPR029072">
    <property type="entry name" value="YebC-like"/>
</dbReference>
<reference evidence="7 8" key="1">
    <citation type="journal article" date="2016" name="Nat. Commun.">
        <title>Thousands of microbial genomes shed light on interconnected biogeochemical processes in an aquifer system.</title>
        <authorList>
            <person name="Anantharaman K."/>
            <person name="Brown C.T."/>
            <person name="Hug L.A."/>
            <person name="Sharon I."/>
            <person name="Castelle C.J."/>
            <person name="Probst A.J."/>
            <person name="Thomas B.C."/>
            <person name="Singh A."/>
            <person name="Wilkins M.J."/>
            <person name="Karaoz U."/>
            <person name="Brodie E.L."/>
            <person name="Williams K.H."/>
            <person name="Hubbard S.S."/>
            <person name="Banfield J.F."/>
        </authorList>
    </citation>
    <scope>NUCLEOTIDE SEQUENCE [LARGE SCALE GENOMIC DNA]</scope>
</reference>
<evidence type="ECO:0000256" key="1">
    <source>
        <dbReference type="ARBA" id="ARBA00008724"/>
    </source>
</evidence>
<dbReference type="InterPro" id="IPR048300">
    <property type="entry name" value="TACO1_YebC-like_2nd/3rd_dom"/>
</dbReference>
<evidence type="ECO:0000256" key="2">
    <source>
        <dbReference type="ARBA" id="ARBA00023015"/>
    </source>
</evidence>
<keyword evidence="4" id="KW-0238">DNA-binding</keyword>
<keyword evidence="3 4" id="KW-0804">Transcription</keyword>
<dbReference type="SUPFAM" id="SSF75625">
    <property type="entry name" value="YebC-like"/>
    <property type="match status" value="1"/>
</dbReference>
<comment type="similarity">
    <text evidence="1 4">Belongs to the TACO1 family.</text>
</comment>
<dbReference type="InterPro" id="IPR002876">
    <property type="entry name" value="Transcrip_reg_TACO1-like"/>
</dbReference>
<dbReference type="PANTHER" id="PTHR12532:SF0">
    <property type="entry name" value="TRANSLATIONAL ACTIVATOR OF CYTOCHROME C OXIDASE 1"/>
    <property type="match status" value="1"/>
</dbReference>
<organism evidence="7 8">
    <name type="scientific">Candidatus Spechtbacteria bacterium RIFCSPHIGHO2_01_FULL_43_30</name>
    <dbReference type="NCBI Taxonomy" id="1802158"/>
    <lineage>
        <taxon>Bacteria</taxon>
        <taxon>Candidatus Spechtiibacteriota</taxon>
    </lineage>
</organism>
<dbReference type="STRING" id="1802158.A2827_02700"/>
<dbReference type="Gene3D" id="3.30.70.980">
    <property type="match status" value="2"/>
</dbReference>
<dbReference type="Gene3D" id="1.10.10.200">
    <property type="match status" value="1"/>
</dbReference>
<dbReference type="PANTHER" id="PTHR12532">
    <property type="entry name" value="TRANSLATIONAL ACTIVATOR OF CYTOCHROME C OXIDASE 1"/>
    <property type="match status" value="1"/>
</dbReference>
<dbReference type="NCBIfam" id="TIGR01033">
    <property type="entry name" value="YebC/PmpR family DNA-binding transcriptional regulator"/>
    <property type="match status" value="1"/>
</dbReference>
<feature type="domain" description="TACO1/YebC-like N-terminal" evidence="6">
    <location>
        <begin position="5"/>
        <end position="76"/>
    </location>
</feature>
<dbReference type="Pfam" id="PF20772">
    <property type="entry name" value="TACO1_YebC_N"/>
    <property type="match status" value="1"/>
</dbReference>